<accession>A0ACA9Q6H1</accession>
<organism evidence="1 2">
    <name type="scientific">Dentiscutata heterogama</name>
    <dbReference type="NCBI Taxonomy" id="1316150"/>
    <lineage>
        <taxon>Eukaryota</taxon>
        <taxon>Fungi</taxon>
        <taxon>Fungi incertae sedis</taxon>
        <taxon>Mucoromycota</taxon>
        <taxon>Glomeromycotina</taxon>
        <taxon>Glomeromycetes</taxon>
        <taxon>Diversisporales</taxon>
        <taxon>Gigasporaceae</taxon>
        <taxon>Dentiscutata</taxon>
    </lineage>
</organism>
<feature type="non-terminal residue" evidence="1">
    <location>
        <position position="241"/>
    </location>
</feature>
<protein>
    <submittedName>
        <fullName evidence="1">9379_t:CDS:1</fullName>
    </submittedName>
</protein>
<dbReference type="EMBL" id="CAJVPU010039736">
    <property type="protein sequence ID" value="CAG8737732.1"/>
    <property type="molecule type" value="Genomic_DNA"/>
</dbReference>
<reference evidence="1" key="1">
    <citation type="submission" date="2021-06" db="EMBL/GenBank/DDBJ databases">
        <authorList>
            <person name="Kallberg Y."/>
            <person name="Tangrot J."/>
            <person name="Rosling A."/>
        </authorList>
    </citation>
    <scope>NUCLEOTIDE SEQUENCE</scope>
    <source>
        <strain evidence="1">IL203A</strain>
    </source>
</reference>
<dbReference type="Proteomes" id="UP000789702">
    <property type="component" value="Unassembled WGS sequence"/>
</dbReference>
<comment type="caution">
    <text evidence="1">The sequence shown here is derived from an EMBL/GenBank/DDBJ whole genome shotgun (WGS) entry which is preliminary data.</text>
</comment>
<name>A0ACA9Q6H1_9GLOM</name>
<sequence length="241" mass="28936">INEFVGSMARYTFALKVYILQKEKTIHLDYLNDEFKVINIDTLKENDNFAWGNEAYHILEKEEKYELSYKNQVICCIEEEKLMIEKEFGKFMLKLVDFDNSFKLLEIVKVENGKKEYLDFSNENLKIADLKTSKDNDEWRLYEIDDKKLYYHAVYKLENETKVLIDHLDEKFKINNLNTNDLALNLFLLKTEQYKVIYNNQIICNLDSGHVMVEKEGVQYLFDIVKLDDYFIYFTIIKREN</sequence>
<gene>
    <name evidence="1" type="ORF">DHETER_LOCUS13850</name>
</gene>
<feature type="non-terminal residue" evidence="1">
    <location>
        <position position="1"/>
    </location>
</feature>
<keyword evidence="2" id="KW-1185">Reference proteome</keyword>
<evidence type="ECO:0000313" key="2">
    <source>
        <dbReference type="Proteomes" id="UP000789702"/>
    </source>
</evidence>
<proteinExistence type="predicted"/>
<evidence type="ECO:0000313" key="1">
    <source>
        <dbReference type="EMBL" id="CAG8737732.1"/>
    </source>
</evidence>